<keyword evidence="2" id="KW-0808">Transferase</keyword>
<dbReference type="Gene3D" id="3.30.1330.10">
    <property type="entry name" value="PurM-like, N-terminal domain"/>
    <property type="match status" value="1"/>
</dbReference>
<dbReference type="InterPro" id="IPR016188">
    <property type="entry name" value="PurM-like_N"/>
</dbReference>
<dbReference type="InterPro" id="IPR036676">
    <property type="entry name" value="PurM-like_C_sf"/>
</dbReference>
<accession>A0AAQ4CMV3</accession>
<dbReference type="EMBL" id="AP025226">
    <property type="protein sequence ID" value="BDB97134.1"/>
    <property type="molecule type" value="Genomic_DNA"/>
</dbReference>
<evidence type="ECO:0000313" key="2">
    <source>
        <dbReference type="EMBL" id="BDB97134.1"/>
    </source>
</evidence>
<protein>
    <submittedName>
        <fullName evidence="2">Thiamine-monophosphate kinase</fullName>
    </submittedName>
</protein>
<dbReference type="Pfam" id="PF00586">
    <property type="entry name" value="AIRS"/>
    <property type="match status" value="1"/>
</dbReference>
<sequence length="314" mass="36373">MRLKDIGEHNFIRKYIMNYIDIKKLEDTYIEENKGYKVDGFKLSYTFPFMTYYDIGWRAITASTSDIITKGIKPNIYLVSLGLNGDLELEKVNELLKGISDAIHYYGGKYVGGDLNDSDYYGWVDVFIEGDLMCNTDKQIAINDYVLIGDFIGYTTNIFISYLNKFKVPILKKSLIKMKHPIVNKSLLYFLKKYCKYIKYSTDISDGLVISLYNIINNFNVGIYISYIPIDINVAKLLINNFNVTEMDFLKYSGEEFLPILILDKNSPIKDLLKDLKYLGYNPSIIGKIINKSCLIYKNTEIKITGWDNFLGWY</sequence>
<dbReference type="SUPFAM" id="SSF56042">
    <property type="entry name" value="PurM C-terminal domain-like"/>
    <property type="match status" value="1"/>
</dbReference>
<organism evidence="2 3">
    <name type="scientific">Saccharolobus caldissimus</name>
    <dbReference type="NCBI Taxonomy" id="1702097"/>
    <lineage>
        <taxon>Archaea</taxon>
        <taxon>Thermoproteota</taxon>
        <taxon>Thermoprotei</taxon>
        <taxon>Sulfolobales</taxon>
        <taxon>Sulfolobaceae</taxon>
        <taxon>Saccharolobus</taxon>
    </lineage>
</organism>
<dbReference type="InterPro" id="IPR036921">
    <property type="entry name" value="PurM-like_N_sf"/>
</dbReference>
<evidence type="ECO:0000313" key="3">
    <source>
        <dbReference type="Proteomes" id="UP001319921"/>
    </source>
</evidence>
<proteinExistence type="predicted"/>
<dbReference type="InterPro" id="IPR006283">
    <property type="entry name" value="ThiL-like"/>
</dbReference>
<dbReference type="KEGG" id="scas:SACC_01510"/>
<dbReference type="Proteomes" id="UP001319921">
    <property type="component" value="Chromosome"/>
</dbReference>
<dbReference type="GO" id="GO:0009228">
    <property type="term" value="P:thiamine biosynthetic process"/>
    <property type="evidence" value="ECO:0007669"/>
    <property type="project" value="InterPro"/>
</dbReference>
<evidence type="ECO:0000259" key="1">
    <source>
        <dbReference type="Pfam" id="PF00586"/>
    </source>
</evidence>
<gene>
    <name evidence="2" type="ORF">SACC_01510</name>
</gene>
<dbReference type="GeneID" id="68864869"/>
<reference evidence="2 3" key="1">
    <citation type="journal article" date="2022" name="Microbiol. Resour. Announc.">
        <title>Complete Genome Sequence of the Hyperthermophilic and Acidophilic Archaeon Saccharolobus caldissimus Strain HS-3T.</title>
        <authorList>
            <person name="Sakai H.D."/>
            <person name="Kurosawa N."/>
        </authorList>
    </citation>
    <scope>NUCLEOTIDE SEQUENCE [LARGE SCALE GENOMIC DNA]</scope>
    <source>
        <strain evidence="2 3">JCM32116</strain>
    </source>
</reference>
<dbReference type="GO" id="GO:0009030">
    <property type="term" value="F:thiamine-phosphate kinase activity"/>
    <property type="evidence" value="ECO:0007669"/>
    <property type="project" value="InterPro"/>
</dbReference>
<dbReference type="PANTHER" id="PTHR30270:SF0">
    <property type="entry name" value="THIAMINE-MONOPHOSPHATE KINASE"/>
    <property type="match status" value="1"/>
</dbReference>
<keyword evidence="2" id="KW-0418">Kinase</keyword>
<feature type="domain" description="PurM-like N-terminal" evidence="1">
    <location>
        <begin position="38"/>
        <end position="120"/>
    </location>
</feature>
<dbReference type="Gene3D" id="3.90.650.10">
    <property type="entry name" value="PurM-like C-terminal domain"/>
    <property type="match status" value="1"/>
</dbReference>
<dbReference type="PANTHER" id="PTHR30270">
    <property type="entry name" value="THIAMINE-MONOPHOSPHATE KINASE"/>
    <property type="match status" value="1"/>
</dbReference>
<dbReference type="AlphaFoldDB" id="A0AAQ4CMV3"/>
<dbReference type="SUPFAM" id="SSF55326">
    <property type="entry name" value="PurM N-terminal domain-like"/>
    <property type="match status" value="1"/>
</dbReference>
<keyword evidence="3" id="KW-1185">Reference proteome</keyword>
<dbReference type="RefSeq" id="WP_229571162.1">
    <property type="nucleotide sequence ID" value="NZ_AP025226.1"/>
</dbReference>
<name>A0AAQ4CMV3_9CREN</name>